<protein>
    <submittedName>
        <fullName evidence="2">Beta-ketoadipate enol-lactone hydrolase</fullName>
        <ecNumber evidence="2">3.1.1.24</ecNumber>
    </submittedName>
</protein>
<keyword evidence="2" id="KW-0378">Hydrolase</keyword>
<gene>
    <name evidence="2" type="ORF">AVDCRST_MAG69-1273</name>
</gene>
<dbReference type="InterPro" id="IPR000073">
    <property type="entry name" value="AB_hydrolase_1"/>
</dbReference>
<evidence type="ECO:0000313" key="2">
    <source>
        <dbReference type="EMBL" id="CAA9489835.1"/>
    </source>
</evidence>
<evidence type="ECO:0000259" key="1">
    <source>
        <dbReference type="Pfam" id="PF00561"/>
    </source>
</evidence>
<dbReference type="EC" id="3.1.1.24" evidence="2"/>
<dbReference type="GO" id="GO:0047570">
    <property type="term" value="F:3-oxoadipate enol-lactonase activity"/>
    <property type="evidence" value="ECO:0007669"/>
    <property type="project" value="UniProtKB-EC"/>
</dbReference>
<dbReference type="PANTHER" id="PTHR43433:SF5">
    <property type="entry name" value="AB HYDROLASE-1 DOMAIN-CONTAINING PROTEIN"/>
    <property type="match status" value="1"/>
</dbReference>
<accession>A0A6J4S4X6</accession>
<reference evidence="2" key="1">
    <citation type="submission" date="2020-02" db="EMBL/GenBank/DDBJ databases">
        <authorList>
            <person name="Meier V. D."/>
        </authorList>
    </citation>
    <scope>NUCLEOTIDE SEQUENCE</scope>
    <source>
        <strain evidence="2">AVDCRST_MAG69</strain>
    </source>
</reference>
<dbReference type="GO" id="GO:0004806">
    <property type="term" value="F:triacylglycerol lipase activity"/>
    <property type="evidence" value="ECO:0007669"/>
    <property type="project" value="TreeGrafter"/>
</dbReference>
<organism evidence="2">
    <name type="scientific">uncultured Solirubrobacteraceae bacterium</name>
    <dbReference type="NCBI Taxonomy" id="1162706"/>
    <lineage>
        <taxon>Bacteria</taxon>
        <taxon>Bacillati</taxon>
        <taxon>Actinomycetota</taxon>
        <taxon>Thermoleophilia</taxon>
        <taxon>Solirubrobacterales</taxon>
        <taxon>Solirubrobacteraceae</taxon>
        <taxon>environmental samples</taxon>
    </lineage>
</organism>
<dbReference type="EMBL" id="CADCVP010000136">
    <property type="protein sequence ID" value="CAA9489835.1"/>
    <property type="molecule type" value="Genomic_DNA"/>
</dbReference>
<name>A0A6J4S4X6_9ACTN</name>
<dbReference type="Pfam" id="PF00561">
    <property type="entry name" value="Abhydrolase_1"/>
    <property type="match status" value="1"/>
</dbReference>
<dbReference type="GO" id="GO:0046503">
    <property type="term" value="P:glycerolipid catabolic process"/>
    <property type="evidence" value="ECO:0007669"/>
    <property type="project" value="TreeGrafter"/>
</dbReference>
<proteinExistence type="predicted"/>
<dbReference type="Gene3D" id="3.40.50.1820">
    <property type="entry name" value="alpha/beta hydrolase"/>
    <property type="match status" value="1"/>
</dbReference>
<feature type="domain" description="AB hydrolase-1" evidence="1">
    <location>
        <begin position="20"/>
        <end position="267"/>
    </location>
</feature>
<dbReference type="PANTHER" id="PTHR43433">
    <property type="entry name" value="HYDROLASE, ALPHA/BETA FOLD FAMILY PROTEIN"/>
    <property type="match status" value="1"/>
</dbReference>
<dbReference type="InterPro" id="IPR050471">
    <property type="entry name" value="AB_hydrolase"/>
</dbReference>
<dbReference type="AlphaFoldDB" id="A0A6J4S4X6"/>
<dbReference type="SUPFAM" id="SSF53474">
    <property type="entry name" value="alpha/beta-Hydrolases"/>
    <property type="match status" value="1"/>
</dbReference>
<dbReference type="InterPro" id="IPR029058">
    <property type="entry name" value="AB_hydrolase_fold"/>
</dbReference>
<sequence>MCIVGDVELCYETFGDPRDPALLLVMGLGTQMLWWREEFCQELAEAGFYVIRYDNRDVGRSSRLHHASLPSAWQLLRRDVRAAAYTLADMAGDGMGLLDHLGIDRAHVVGASMGGMIAQTMAVEYRQRVLSLVSIMSNTGSRRTGQPALRLYTRLVAKLPSDRQSYVDYQVRSFRQIASPGFEYDEEEHRRLAGLAFDRMKEPAASTRQLAAIVASGDRTRQLRTITAPTLVIHGTADRLVAPSGGKATARAIPGARLMLIEGMGHDLPHGAWPRVIGGIIDNAARAEQREADEAQLA</sequence>